<dbReference type="EMBL" id="JAODBU010000002">
    <property type="protein sequence ID" value="MCT7397847.1"/>
    <property type="molecule type" value="Genomic_DNA"/>
</dbReference>
<accession>A0ABT2LZR2</accession>
<evidence type="ECO:0000313" key="3">
    <source>
        <dbReference type="Proteomes" id="UP001431199"/>
    </source>
</evidence>
<name>A0ABT2LZR2_9FIRM</name>
<dbReference type="Proteomes" id="UP001431199">
    <property type="component" value="Unassembled WGS sequence"/>
</dbReference>
<dbReference type="SMART" id="SM00382">
    <property type="entry name" value="AAA"/>
    <property type="match status" value="1"/>
</dbReference>
<proteinExistence type="predicted"/>
<dbReference type="InterPro" id="IPR003593">
    <property type="entry name" value="AAA+_ATPase"/>
</dbReference>
<organism evidence="2 3">
    <name type="scientific">Eubacterium album</name>
    <dbReference type="NCBI Taxonomy" id="2978477"/>
    <lineage>
        <taxon>Bacteria</taxon>
        <taxon>Bacillati</taxon>
        <taxon>Bacillota</taxon>
        <taxon>Clostridia</taxon>
        <taxon>Eubacteriales</taxon>
        <taxon>Eubacteriaceae</taxon>
        <taxon>Eubacterium</taxon>
    </lineage>
</organism>
<dbReference type="RefSeq" id="WP_260978283.1">
    <property type="nucleotide sequence ID" value="NZ_JAODBU010000002.1"/>
</dbReference>
<dbReference type="InterPro" id="IPR027417">
    <property type="entry name" value="P-loop_NTPase"/>
</dbReference>
<dbReference type="InterPro" id="IPR011704">
    <property type="entry name" value="ATPase_dyneun-rel_AAA"/>
</dbReference>
<evidence type="ECO:0000313" key="2">
    <source>
        <dbReference type="EMBL" id="MCT7397847.1"/>
    </source>
</evidence>
<feature type="domain" description="AAA+ ATPase" evidence="1">
    <location>
        <begin position="306"/>
        <end position="521"/>
    </location>
</feature>
<dbReference type="SUPFAM" id="SSF52540">
    <property type="entry name" value="P-loop containing nucleoside triphosphate hydrolases"/>
    <property type="match status" value="1"/>
</dbReference>
<protein>
    <submittedName>
        <fullName evidence="2">AAA family ATPase</fullName>
    </submittedName>
</protein>
<evidence type="ECO:0000259" key="1">
    <source>
        <dbReference type="SMART" id="SM00382"/>
    </source>
</evidence>
<dbReference type="Pfam" id="PF07728">
    <property type="entry name" value="AAA_5"/>
    <property type="match status" value="1"/>
</dbReference>
<dbReference type="Gene3D" id="3.40.50.300">
    <property type="entry name" value="P-loop containing nucleotide triphosphate hydrolases"/>
    <property type="match status" value="1"/>
</dbReference>
<comment type="caution">
    <text evidence="2">The sequence shown here is derived from an EMBL/GenBank/DDBJ whole genome shotgun (WGS) entry which is preliminary data.</text>
</comment>
<gene>
    <name evidence="2" type="ORF">N5B56_01930</name>
</gene>
<sequence>MNILNDYKILSKDLPPFFKAFPKEIEENKEYEINGIKFKVNEEFFSDFTNKNQTKIQLNPAFLKATLLALSKSNNVAGLQKSDNGETNYVLTEIINEEDDKIYATAYNPKTGMIKGCKKKKLGNKIENPSTIGGTGGDGTEIWFTLLVALSMDKKIGGDFHNDVVLIADEIEACIANSISAIKNGKFTELDEIKGIYRMMDSINAGLLNSYIPFAIQNNTSSPGAITNSQIKSAVFLPNAEIQGEFKVFVEQEVVKKNLTVNESKKIYAMNLQLTESEQKLVPDDVDSLKLSTYAKQILDAVKYTPQRNFMLRGPAGTGKSTDAKAIAAALGIPYRYYTCNEGTDEMDIITKMIPNTSRLNNDGLSMDKLQNIYNSLLFDPATAVSEITGEYPDNITAEEAFGVIVNKLTQQKQNEDKDFVMVASQIVEGVKRPSVVEIQEAMLIGKPGVLPALNALLDDNETVTLIDGSIIKKDPNTIFIFTTNTDYKGCKPINESVLSRMDLIIDQTGLTAREMVKRLFDDEIKKYITNNGMDEVKAKNAAEKMAKAVVELNNYCQEYAISGGVCGYREFRNWFYRYLVTKNMREAATNTIISHITSDESIQIEIKQQLFTKLPDED</sequence>
<keyword evidence="3" id="KW-1185">Reference proteome</keyword>
<reference evidence="2" key="1">
    <citation type="submission" date="2022-09" db="EMBL/GenBank/DDBJ databases">
        <title>Eubacterium sp. LFL-14 isolated from human feces.</title>
        <authorList>
            <person name="Liu F."/>
        </authorList>
    </citation>
    <scope>NUCLEOTIDE SEQUENCE</scope>
    <source>
        <strain evidence="2">LFL-14</strain>
    </source>
</reference>